<dbReference type="EMBL" id="CP008956">
    <property type="protein sequence ID" value="QJQ00354.1"/>
    <property type="molecule type" value="Genomic_DNA"/>
</dbReference>
<reference evidence="1 2" key="1">
    <citation type="journal article" date="2012" name="J. Bacteriol.">
        <title>Genome sequence of the pathogenic Herbaspirillum seropedicae strain Os34, isolated from rice roots.</title>
        <authorList>
            <person name="Ye W."/>
            <person name="Ye S."/>
            <person name="Liu J."/>
            <person name="Chang S."/>
            <person name="Chen M."/>
            <person name="Zhu B."/>
            <person name="Guo L."/>
            <person name="An Q."/>
        </authorList>
    </citation>
    <scope>NUCLEOTIDE SEQUENCE [LARGE SCALE GENOMIC DNA]</scope>
    <source>
        <strain evidence="1 2">Os34</strain>
    </source>
</reference>
<evidence type="ECO:0000313" key="2">
    <source>
        <dbReference type="Proteomes" id="UP000501648"/>
    </source>
</evidence>
<proteinExistence type="predicted"/>
<sequence>MKKFAASIEKGLDAAQNARLLKTEIDSVFETLNEELSEVTKGKVGLKREKFYDAPKFGTGMPAYFNRENHLGLAIVSEDMPSTEIARWAQDPGGYPCKVVLPERQFYCEDKDALESVLAELLQRPEVGEVILRHLRASEADAQGVVCSNVSGLN</sequence>
<dbReference type="RefSeq" id="WP_017454245.1">
    <property type="nucleotide sequence ID" value="NZ_CP008956.1"/>
</dbReference>
<name>A0A6M3ZP15_9BURK</name>
<gene>
    <name evidence="1" type="ORF">C798_08940</name>
</gene>
<organism evidence="1 2">
    <name type="scientific">Herbaspirillum rubrisubalbicans Os34</name>
    <dbReference type="NCBI Taxonomy" id="1235827"/>
    <lineage>
        <taxon>Bacteria</taxon>
        <taxon>Pseudomonadati</taxon>
        <taxon>Pseudomonadota</taxon>
        <taxon>Betaproteobacteria</taxon>
        <taxon>Burkholderiales</taxon>
        <taxon>Oxalobacteraceae</taxon>
        <taxon>Herbaspirillum</taxon>
    </lineage>
</organism>
<protein>
    <submittedName>
        <fullName evidence="1">Uncharacterized protein</fullName>
    </submittedName>
</protein>
<dbReference type="AlphaFoldDB" id="A0A6M3ZP15"/>
<dbReference type="Proteomes" id="UP000501648">
    <property type="component" value="Chromosome"/>
</dbReference>
<accession>A0A6M3ZP15</accession>
<evidence type="ECO:0000313" key="1">
    <source>
        <dbReference type="EMBL" id="QJQ00354.1"/>
    </source>
</evidence>